<dbReference type="Proteomes" id="UP000293852">
    <property type="component" value="Unassembled WGS sequence"/>
</dbReference>
<feature type="region of interest" description="Disordered" evidence="1">
    <location>
        <begin position="108"/>
        <end position="297"/>
    </location>
</feature>
<name>A0A4Q7M828_9MICO</name>
<feature type="compositionally biased region" description="Basic residues" evidence="1">
    <location>
        <begin position="283"/>
        <end position="297"/>
    </location>
</feature>
<feature type="compositionally biased region" description="Basic and acidic residues" evidence="1">
    <location>
        <begin position="118"/>
        <end position="133"/>
    </location>
</feature>
<comment type="caution">
    <text evidence="2">The sequence shown here is derived from an EMBL/GenBank/DDBJ whole genome shotgun (WGS) entry which is preliminary data.</text>
</comment>
<keyword evidence="3" id="KW-1185">Reference proteome</keyword>
<dbReference type="AlphaFoldDB" id="A0A4Q7M828"/>
<sequence length="297" mass="32083">MTEERGGVLLAVAAQARVTIPGALVTPERAARERASREGPARLHDPFVVRRRSRRVDAGRLRGVLGEEGRHLFSGDLVADNAALAHDPHVGLHAEVEFARDVLVVHRGRGDDDGSGGRGDDVAHPRGGDRRGEPGPSGPSTRMSAWKWTTPPPGLRRPRWRTSASGAVGPLPPRRAARRGRCADAGTRSSSWTGSPSEGDGPRRARARTSRPGRRSAARVKRGQRSRRTAARRRPGRSRRTATRSRCRCGTAAPPQAQPAAGRSSPREGEGGRCSTREGRGTSCRRRRSRRRRPGGA</sequence>
<feature type="compositionally biased region" description="Basic and acidic residues" evidence="1">
    <location>
        <begin position="265"/>
        <end position="280"/>
    </location>
</feature>
<gene>
    <name evidence="2" type="ORF">EV386_3202</name>
</gene>
<reference evidence="2 3" key="1">
    <citation type="submission" date="2019-02" db="EMBL/GenBank/DDBJ databases">
        <title>Sequencing the genomes of 1000 actinobacteria strains.</title>
        <authorList>
            <person name="Klenk H.-P."/>
        </authorList>
    </citation>
    <scope>NUCLEOTIDE SEQUENCE [LARGE SCALE GENOMIC DNA]</scope>
    <source>
        <strain evidence="2 3">DSM 16932</strain>
    </source>
</reference>
<proteinExistence type="predicted"/>
<evidence type="ECO:0000313" key="3">
    <source>
        <dbReference type="Proteomes" id="UP000293852"/>
    </source>
</evidence>
<feature type="compositionally biased region" description="Polar residues" evidence="1">
    <location>
        <begin position="187"/>
        <end position="196"/>
    </location>
</feature>
<organism evidence="2 3">
    <name type="scientific">Xylanimonas ulmi</name>
    <dbReference type="NCBI Taxonomy" id="228973"/>
    <lineage>
        <taxon>Bacteria</taxon>
        <taxon>Bacillati</taxon>
        <taxon>Actinomycetota</taxon>
        <taxon>Actinomycetes</taxon>
        <taxon>Micrococcales</taxon>
        <taxon>Promicromonosporaceae</taxon>
        <taxon>Xylanimonas</taxon>
    </lineage>
</organism>
<feature type="compositionally biased region" description="Basic residues" evidence="1">
    <location>
        <begin position="204"/>
        <end position="247"/>
    </location>
</feature>
<dbReference type="EMBL" id="SGWX01000001">
    <property type="protein sequence ID" value="RZS62848.1"/>
    <property type="molecule type" value="Genomic_DNA"/>
</dbReference>
<protein>
    <submittedName>
        <fullName evidence="2">Uncharacterized protein</fullName>
    </submittedName>
</protein>
<feature type="compositionally biased region" description="Low complexity" evidence="1">
    <location>
        <begin position="248"/>
        <end position="264"/>
    </location>
</feature>
<evidence type="ECO:0000256" key="1">
    <source>
        <dbReference type="SAM" id="MobiDB-lite"/>
    </source>
</evidence>
<accession>A0A4Q7M828</accession>
<evidence type="ECO:0000313" key="2">
    <source>
        <dbReference type="EMBL" id="RZS62848.1"/>
    </source>
</evidence>